<gene>
    <name evidence="6" type="primary">ezrA</name>
    <name evidence="8" type="ORF">CJ205_08030</name>
</gene>
<keyword evidence="1 6" id="KW-0812">Transmembrane</keyword>
<dbReference type="GO" id="GO:0005940">
    <property type="term" value="C:septin ring"/>
    <property type="evidence" value="ECO:0007669"/>
    <property type="project" value="InterPro"/>
</dbReference>
<comment type="function">
    <text evidence="6">Negative regulator of FtsZ ring formation; modulates the frequency and position of FtsZ ring formation. Inhibits FtsZ ring formation at polar sites. Interacts either with FtsZ or with one of its binding partners to promote depolymerization.</text>
</comment>
<feature type="topological domain" description="Extracellular" evidence="6">
    <location>
        <begin position="1"/>
        <end position="5"/>
    </location>
</feature>
<protein>
    <recommendedName>
        <fullName evidence="6">Septation ring formation regulator EzrA</fullName>
    </recommendedName>
</protein>
<dbReference type="GO" id="GO:0016301">
    <property type="term" value="F:kinase activity"/>
    <property type="evidence" value="ECO:0007669"/>
    <property type="project" value="UniProtKB-KW"/>
</dbReference>
<feature type="coiled-coil region" evidence="6">
    <location>
        <begin position="345"/>
        <end position="435"/>
    </location>
</feature>
<dbReference type="RefSeq" id="WP_102233399.1">
    <property type="nucleotide sequence ID" value="NZ_PNHE01000052.1"/>
</dbReference>
<evidence type="ECO:0000256" key="7">
    <source>
        <dbReference type="SAM" id="Phobius"/>
    </source>
</evidence>
<accession>A0A2N6SL27</accession>
<reference evidence="8 9" key="1">
    <citation type="submission" date="2017-09" db="EMBL/GenBank/DDBJ databases">
        <title>Bacterial strain isolated from the female urinary microbiota.</title>
        <authorList>
            <person name="Thomas-White K."/>
            <person name="Kumar N."/>
            <person name="Forster S."/>
            <person name="Putonti C."/>
            <person name="Lawley T."/>
            <person name="Wolfe A.J."/>
        </authorList>
    </citation>
    <scope>NUCLEOTIDE SEQUENCE [LARGE SCALE GENOMIC DNA]</scope>
    <source>
        <strain evidence="8 9">UMB0852</strain>
    </source>
</reference>
<dbReference type="GO" id="GO:0005886">
    <property type="term" value="C:plasma membrane"/>
    <property type="evidence" value="ECO:0007669"/>
    <property type="project" value="UniProtKB-SubCell"/>
</dbReference>
<evidence type="ECO:0000256" key="2">
    <source>
        <dbReference type="ARBA" id="ARBA00022989"/>
    </source>
</evidence>
<sequence length="573" mass="67450">MKFTDILLGLLVIAIIGYIVLYYLRNKLEKEIQELNDRKEEVIAIPVAEQLHTLKNMELSGQTKRKYESLQAEWQTLQNYKFTDVDAAIVNAEQAVDQMLQLFKAKSDIDDARELLDEIQPQMEELDHSLEDIFAVIESNDEDHAELYERYNGARKNILNHSFEYGPAIETLEKNLNQIEATFTTYSDLTSQGDYLEARDILSSIDSDLTSLEEILEKIPTMYEEIKTNYEESLDDLRKGYQRMKDSGYHFKNDRILESVDEVQEQLNEAKTAIKNADLFQAQTLMDKSDREIEDLYVSMESEIKAKEFVSKQGNAIEQLLRETRKENDYVASEIDRIAQSYILHNNEESKIKELTQRLKTAATTLKDLQTVDEESEIIYSDIEDDLKKIRKQAEEVSEQQTGMIATLGTLYEREKEAKEHLENYDLTMRNLKRRLEKHNLPGLSEEFYDLFYRVTHQVEEFAKMLNQVRIDMPEIEQFDLDLSHQFDKLKEETDRIIDNAVLTEYMIQHSNRFRFDYPEIDEAIRQAQHLFYQKYDYDGALAVIEKALRRIDSEAPTQVRRMYHTEKQNTHY</sequence>
<dbReference type="STRING" id="84521.SAMN04487994_101337"/>
<keyword evidence="4 6" id="KW-0472">Membrane</keyword>
<name>A0A2N6SL27_9LACT</name>
<keyword evidence="8" id="KW-0808">Transferase</keyword>
<keyword evidence="6" id="KW-0132">Cell division</keyword>
<comment type="caution">
    <text evidence="8">The sequence shown here is derived from an EMBL/GenBank/DDBJ whole genome shotgun (WGS) entry which is preliminary data.</text>
</comment>
<feature type="transmembrane region" description="Helical" evidence="7">
    <location>
        <begin position="6"/>
        <end position="24"/>
    </location>
</feature>
<evidence type="ECO:0000256" key="4">
    <source>
        <dbReference type="ARBA" id="ARBA00023136"/>
    </source>
</evidence>
<proteinExistence type="inferred from homology"/>
<dbReference type="HAMAP" id="MF_00728">
    <property type="entry name" value="EzrA"/>
    <property type="match status" value="1"/>
</dbReference>
<keyword evidence="6" id="KW-0131">Cell cycle</keyword>
<feature type="coiled-coil region" evidence="6">
    <location>
        <begin position="227"/>
        <end position="273"/>
    </location>
</feature>
<comment type="similarity">
    <text evidence="6">Belongs to the EzrA family.</text>
</comment>
<keyword evidence="5 6" id="KW-0717">Septation</keyword>
<evidence type="ECO:0000256" key="6">
    <source>
        <dbReference type="HAMAP-Rule" id="MF_00728"/>
    </source>
</evidence>
<dbReference type="Pfam" id="PF06160">
    <property type="entry name" value="EzrA"/>
    <property type="match status" value="1"/>
</dbReference>
<keyword evidence="2 6" id="KW-1133">Transmembrane helix</keyword>
<keyword evidence="8" id="KW-0418">Kinase</keyword>
<dbReference type="AlphaFoldDB" id="A0A2N6SL27"/>
<organism evidence="8 9">
    <name type="scientific">Dolosicoccus paucivorans</name>
    <dbReference type="NCBI Taxonomy" id="84521"/>
    <lineage>
        <taxon>Bacteria</taxon>
        <taxon>Bacillati</taxon>
        <taxon>Bacillota</taxon>
        <taxon>Bacilli</taxon>
        <taxon>Lactobacillales</taxon>
        <taxon>Aerococcaceae</taxon>
        <taxon>Dolosicoccus</taxon>
    </lineage>
</organism>
<dbReference type="GO" id="GO:0000917">
    <property type="term" value="P:division septum assembly"/>
    <property type="evidence" value="ECO:0007669"/>
    <property type="project" value="UniProtKB-KW"/>
</dbReference>
<comment type="subcellular location">
    <subcellularLocation>
        <location evidence="6">Cell membrane</location>
        <topology evidence="6">Single-pass membrane protein</topology>
    </subcellularLocation>
    <text evidence="6">Colocalized with FtsZ to the nascent septal site.</text>
</comment>
<evidence type="ECO:0000313" key="9">
    <source>
        <dbReference type="Proteomes" id="UP000235682"/>
    </source>
</evidence>
<keyword evidence="9" id="KW-1185">Reference proteome</keyword>
<keyword evidence="3 6" id="KW-0175">Coiled coil</keyword>
<dbReference type="InterPro" id="IPR010379">
    <property type="entry name" value="EzrA"/>
</dbReference>
<feature type="topological domain" description="Cytoplasmic" evidence="6">
    <location>
        <begin position="25"/>
        <end position="573"/>
    </location>
</feature>
<dbReference type="GO" id="GO:0000921">
    <property type="term" value="P:septin ring assembly"/>
    <property type="evidence" value="ECO:0007669"/>
    <property type="project" value="InterPro"/>
</dbReference>
<evidence type="ECO:0000256" key="5">
    <source>
        <dbReference type="ARBA" id="ARBA00023210"/>
    </source>
</evidence>
<dbReference type="EMBL" id="PNHE01000052">
    <property type="protein sequence ID" value="PMC57752.1"/>
    <property type="molecule type" value="Genomic_DNA"/>
</dbReference>
<dbReference type="Proteomes" id="UP000235682">
    <property type="component" value="Unassembled WGS sequence"/>
</dbReference>
<evidence type="ECO:0000313" key="8">
    <source>
        <dbReference type="EMBL" id="PMC57752.1"/>
    </source>
</evidence>
<dbReference type="Gene3D" id="1.20.58.60">
    <property type="match status" value="1"/>
</dbReference>
<keyword evidence="6" id="KW-1003">Cell membrane</keyword>
<evidence type="ECO:0000256" key="3">
    <source>
        <dbReference type="ARBA" id="ARBA00023054"/>
    </source>
</evidence>
<evidence type="ECO:0000256" key="1">
    <source>
        <dbReference type="ARBA" id="ARBA00022692"/>
    </source>
</evidence>